<dbReference type="EMBL" id="LCWV01000005">
    <property type="protein sequence ID" value="PWI72743.1"/>
    <property type="molecule type" value="Genomic_DNA"/>
</dbReference>
<evidence type="ECO:0000313" key="3">
    <source>
        <dbReference type="Proteomes" id="UP000245956"/>
    </source>
</evidence>
<comment type="caution">
    <text evidence="2">The sequence shown here is derived from an EMBL/GenBank/DDBJ whole genome shotgun (WGS) entry which is preliminary data.</text>
</comment>
<dbReference type="Proteomes" id="UP000245956">
    <property type="component" value="Unassembled WGS sequence"/>
</dbReference>
<reference evidence="2 3" key="1">
    <citation type="journal article" date="2016" name="Front. Microbiol.">
        <title>Genome and transcriptome sequences reveal the specific parasitism of the nematophagous Purpureocillium lilacinum 36-1.</title>
        <authorList>
            <person name="Xie J."/>
            <person name="Li S."/>
            <person name="Mo C."/>
            <person name="Xiao X."/>
            <person name="Peng D."/>
            <person name="Wang G."/>
            <person name="Xiao Y."/>
        </authorList>
    </citation>
    <scope>NUCLEOTIDE SEQUENCE [LARGE SCALE GENOMIC DNA]</scope>
    <source>
        <strain evidence="2 3">36-1</strain>
    </source>
</reference>
<organism evidence="2 3">
    <name type="scientific">Purpureocillium lilacinum</name>
    <name type="common">Paecilomyces lilacinus</name>
    <dbReference type="NCBI Taxonomy" id="33203"/>
    <lineage>
        <taxon>Eukaryota</taxon>
        <taxon>Fungi</taxon>
        <taxon>Dikarya</taxon>
        <taxon>Ascomycota</taxon>
        <taxon>Pezizomycotina</taxon>
        <taxon>Sordariomycetes</taxon>
        <taxon>Hypocreomycetidae</taxon>
        <taxon>Hypocreales</taxon>
        <taxon>Ophiocordycipitaceae</taxon>
        <taxon>Purpureocillium</taxon>
    </lineage>
</organism>
<feature type="region of interest" description="Disordered" evidence="1">
    <location>
        <begin position="1"/>
        <end position="61"/>
    </location>
</feature>
<sequence length="197" mass="20920">MRHASTCQRREETGADRPAFLAPPTPQMQTPTERPPRARPQTHAGQAGPSAASSFGARMEPEISVARSGKCTMLRRSGAGRGTLGCAPLSRANPRSPGFAKHGARFDNVSATAPLIGPFVPTSNVPGLRVSRPLQVFPFCELHALRLWPLSPVPTSSVAVAVPPTRVSFDSIFSSTTSVAMYSVPAQHSTARHSDLT</sequence>
<name>A0A2U3EE63_PURLI</name>
<protein>
    <submittedName>
        <fullName evidence="2">Uncharacterized protein</fullName>
    </submittedName>
</protein>
<gene>
    <name evidence="2" type="ORF">PCL_09758</name>
</gene>
<evidence type="ECO:0000256" key="1">
    <source>
        <dbReference type="SAM" id="MobiDB-lite"/>
    </source>
</evidence>
<proteinExistence type="predicted"/>
<dbReference type="AlphaFoldDB" id="A0A2U3EE63"/>
<evidence type="ECO:0000313" key="2">
    <source>
        <dbReference type="EMBL" id="PWI72743.1"/>
    </source>
</evidence>
<accession>A0A2U3EE63</accession>